<keyword evidence="10" id="KW-1185">Reference proteome</keyword>
<dbReference type="PANTHER" id="PTHR30012">
    <property type="entry name" value="GENERAL SECRETION PATHWAY PROTEIN"/>
    <property type="match status" value="1"/>
</dbReference>
<organism evidence="9 10">
    <name type="scientific">Caballeronia mineralivorans PML1(12)</name>
    <dbReference type="NCBI Taxonomy" id="908627"/>
    <lineage>
        <taxon>Bacteria</taxon>
        <taxon>Pseudomonadati</taxon>
        <taxon>Pseudomonadota</taxon>
        <taxon>Betaproteobacteria</taxon>
        <taxon>Burkholderiales</taxon>
        <taxon>Burkholderiaceae</taxon>
        <taxon>Caballeronia</taxon>
    </lineage>
</organism>
<evidence type="ECO:0000259" key="8">
    <source>
        <dbReference type="Pfam" id="PF00482"/>
    </source>
</evidence>
<name>A0A0J1D461_9BURK</name>
<dbReference type="GO" id="GO:0015628">
    <property type="term" value="P:protein secretion by the type II secretion system"/>
    <property type="evidence" value="ECO:0007669"/>
    <property type="project" value="TreeGrafter"/>
</dbReference>
<dbReference type="InterPro" id="IPR018076">
    <property type="entry name" value="T2SS_GspF_dom"/>
</dbReference>
<keyword evidence="4 7" id="KW-0812">Transmembrane</keyword>
<evidence type="ECO:0000256" key="7">
    <source>
        <dbReference type="SAM" id="Phobius"/>
    </source>
</evidence>
<dbReference type="InterPro" id="IPR003004">
    <property type="entry name" value="GspF/PilC"/>
</dbReference>
<comment type="caution">
    <text evidence="9">The sequence shown here is derived from an EMBL/GenBank/DDBJ whole genome shotgun (WGS) entry which is preliminary data.</text>
</comment>
<evidence type="ECO:0000256" key="2">
    <source>
        <dbReference type="ARBA" id="ARBA00022475"/>
    </source>
</evidence>
<dbReference type="GO" id="GO:0005886">
    <property type="term" value="C:plasma membrane"/>
    <property type="evidence" value="ECO:0007669"/>
    <property type="project" value="UniProtKB-SubCell"/>
</dbReference>
<dbReference type="Proteomes" id="UP000035963">
    <property type="component" value="Unassembled WGS sequence"/>
</dbReference>
<keyword evidence="3" id="KW-0997">Cell inner membrane</keyword>
<dbReference type="EMBL" id="AEJF01000024">
    <property type="protein sequence ID" value="KLU27532.1"/>
    <property type="molecule type" value="Genomic_DNA"/>
</dbReference>
<feature type="transmembrane region" description="Helical" evidence="7">
    <location>
        <begin position="43"/>
        <end position="63"/>
    </location>
</feature>
<protein>
    <recommendedName>
        <fullName evidence="8">Type II secretion system protein GspF domain-containing protein</fullName>
    </recommendedName>
</protein>
<gene>
    <name evidence="9" type="ORF">EOS_03830</name>
</gene>
<evidence type="ECO:0000256" key="5">
    <source>
        <dbReference type="ARBA" id="ARBA00022989"/>
    </source>
</evidence>
<keyword evidence="5 7" id="KW-1133">Transmembrane helix</keyword>
<evidence type="ECO:0000256" key="3">
    <source>
        <dbReference type="ARBA" id="ARBA00022519"/>
    </source>
</evidence>
<sequence length="70" mass="7294">MVQPIAVAEESASLGVMLLDLATLGDRQVDEQTRAFASLCEPVVIVVLGALVSGLVVAMYLPIVQLGNVV</sequence>
<evidence type="ECO:0000256" key="4">
    <source>
        <dbReference type="ARBA" id="ARBA00022692"/>
    </source>
</evidence>
<reference evidence="9 10" key="1">
    <citation type="journal article" date="2015" name="Genome Announc.">
        <title>Draft Genome Sequence of Burkholderia sp. Strain PML1(12), an Ectomycorrhizosphere-Inhabiting Bacterium with Effective Mineral-Weathering Ability.</title>
        <authorList>
            <person name="Uroz S."/>
            <person name="Oger P."/>
        </authorList>
    </citation>
    <scope>NUCLEOTIDE SEQUENCE [LARGE SCALE GENOMIC DNA]</scope>
    <source>
        <strain evidence="10">PML1(12)</strain>
    </source>
</reference>
<accession>A0A0J1D461</accession>
<feature type="domain" description="Type II secretion system protein GspF" evidence="8">
    <location>
        <begin position="3"/>
        <end position="62"/>
    </location>
</feature>
<dbReference type="PATRIC" id="fig|908627.4.peg.853"/>
<dbReference type="Pfam" id="PF00482">
    <property type="entry name" value="T2SSF"/>
    <property type="match status" value="1"/>
</dbReference>
<keyword evidence="6 7" id="KW-0472">Membrane</keyword>
<evidence type="ECO:0000256" key="6">
    <source>
        <dbReference type="ARBA" id="ARBA00023136"/>
    </source>
</evidence>
<dbReference type="AlphaFoldDB" id="A0A0J1D461"/>
<comment type="subcellular location">
    <subcellularLocation>
        <location evidence="1">Cell inner membrane</location>
        <topology evidence="1">Multi-pass membrane protein</topology>
    </subcellularLocation>
</comment>
<keyword evidence="2" id="KW-1003">Cell membrane</keyword>
<evidence type="ECO:0000256" key="1">
    <source>
        <dbReference type="ARBA" id="ARBA00004429"/>
    </source>
</evidence>
<evidence type="ECO:0000313" key="9">
    <source>
        <dbReference type="EMBL" id="KLU27532.1"/>
    </source>
</evidence>
<proteinExistence type="predicted"/>
<dbReference type="PANTHER" id="PTHR30012:SF7">
    <property type="entry name" value="PROTEIN TRANSPORT PROTEIN HOFC HOMOLOG"/>
    <property type="match status" value="1"/>
</dbReference>
<evidence type="ECO:0000313" key="10">
    <source>
        <dbReference type="Proteomes" id="UP000035963"/>
    </source>
</evidence>